<accession>A0AAX6DTT6</accession>
<evidence type="ECO:0000313" key="5">
    <source>
        <dbReference type="Proteomes" id="UP001140949"/>
    </source>
</evidence>
<organism evidence="4 5">
    <name type="scientific">Iris pallida</name>
    <name type="common">Sweet iris</name>
    <dbReference type="NCBI Taxonomy" id="29817"/>
    <lineage>
        <taxon>Eukaryota</taxon>
        <taxon>Viridiplantae</taxon>
        <taxon>Streptophyta</taxon>
        <taxon>Embryophyta</taxon>
        <taxon>Tracheophyta</taxon>
        <taxon>Spermatophyta</taxon>
        <taxon>Magnoliopsida</taxon>
        <taxon>Liliopsida</taxon>
        <taxon>Asparagales</taxon>
        <taxon>Iridaceae</taxon>
        <taxon>Iridoideae</taxon>
        <taxon>Irideae</taxon>
        <taxon>Iris</taxon>
    </lineage>
</organism>
<protein>
    <recommendedName>
        <fullName evidence="3">ELM2 domain-containing protein</fullName>
    </recommendedName>
</protein>
<feature type="compositionally biased region" description="Polar residues" evidence="2">
    <location>
        <begin position="335"/>
        <end position="345"/>
    </location>
</feature>
<evidence type="ECO:0000256" key="1">
    <source>
        <dbReference type="ARBA" id="ARBA00023242"/>
    </source>
</evidence>
<dbReference type="PANTHER" id="PTHR46872:SF10">
    <property type="entry name" value="MYB-LIKE DOMAIN-CONTAINING PROTEIN"/>
    <property type="match status" value="1"/>
</dbReference>
<comment type="caution">
    <text evidence="4">The sequence shown here is derived from an EMBL/GenBank/DDBJ whole genome shotgun (WGS) entry which is preliminary data.</text>
</comment>
<dbReference type="PANTHER" id="PTHR46872">
    <property type="entry name" value="DNA BINDING PROTEIN"/>
    <property type="match status" value="1"/>
</dbReference>
<feature type="region of interest" description="Disordered" evidence="2">
    <location>
        <begin position="323"/>
        <end position="345"/>
    </location>
</feature>
<dbReference type="Proteomes" id="UP001140949">
    <property type="component" value="Unassembled WGS sequence"/>
</dbReference>
<evidence type="ECO:0000313" key="4">
    <source>
        <dbReference type="EMBL" id="KAJ6795237.1"/>
    </source>
</evidence>
<dbReference type="InterPro" id="IPR000949">
    <property type="entry name" value="ELM2_dom"/>
</dbReference>
<evidence type="ECO:0000259" key="3">
    <source>
        <dbReference type="PROSITE" id="PS51156"/>
    </source>
</evidence>
<reference evidence="4" key="1">
    <citation type="journal article" date="2023" name="GigaByte">
        <title>Genome assembly of the bearded iris, Iris pallida Lam.</title>
        <authorList>
            <person name="Bruccoleri R.E."/>
            <person name="Oakeley E.J."/>
            <person name="Faust A.M.E."/>
            <person name="Altorfer M."/>
            <person name="Dessus-Babus S."/>
            <person name="Burckhardt D."/>
            <person name="Oertli M."/>
            <person name="Naumann U."/>
            <person name="Petersen F."/>
            <person name="Wong J."/>
        </authorList>
    </citation>
    <scope>NUCLEOTIDE SEQUENCE</scope>
    <source>
        <strain evidence="4">GSM-AAB239-AS_SAM_17_03QT</strain>
    </source>
</reference>
<reference evidence="4" key="2">
    <citation type="submission" date="2023-04" db="EMBL/GenBank/DDBJ databases">
        <authorList>
            <person name="Bruccoleri R.E."/>
            <person name="Oakeley E.J."/>
            <person name="Faust A.-M."/>
            <person name="Dessus-Babus S."/>
            <person name="Altorfer M."/>
            <person name="Burckhardt D."/>
            <person name="Oertli M."/>
            <person name="Naumann U."/>
            <person name="Petersen F."/>
            <person name="Wong J."/>
        </authorList>
    </citation>
    <scope>NUCLEOTIDE SEQUENCE</scope>
    <source>
        <strain evidence="4">GSM-AAB239-AS_SAM_17_03QT</strain>
        <tissue evidence="4">Leaf</tissue>
    </source>
</reference>
<name>A0AAX6DTT6_IRIPA</name>
<keyword evidence="1" id="KW-0539">Nucleus</keyword>
<feature type="region of interest" description="Disordered" evidence="2">
    <location>
        <begin position="144"/>
        <end position="187"/>
    </location>
</feature>
<dbReference type="PROSITE" id="PS51156">
    <property type="entry name" value="ELM2"/>
    <property type="match status" value="1"/>
</dbReference>
<dbReference type="AlphaFoldDB" id="A0AAX6DTT6"/>
<proteinExistence type="predicted"/>
<gene>
    <name evidence="4" type="ORF">M6B38_227660</name>
</gene>
<dbReference type="EMBL" id="JANAVB010042014">
    <property type="protein sequence ID" value="KAJ6795237.1"/>
    <property type="molecule type" value="Genomic_DNA"/>
</dbReference>
<feature type="domain" description="ELM2" evidence="3">
    <location>
        <begin position="152"/>
        <end position="204"/>
    </location>
</feature>
<keyword evidence="5" id="KW-1185">Reference proteome</keyword>
<sequence>MTGIFLRARHSDSDSHAVGGDLKRTLAEEELGLLGESADEGEAMGGMVVKRKRGDGDLSMMLGFLKSVAIGDWNAIEEDQEWEDLVLAARRAMFLKAAEVCDSDELPFPKKQKTHNFLELSEGLGSRGIMNEPSRRSKRTVLTLGDSEMTRKRAPVDPSFQADVPDWTSLPNTEEGSDDDNPNDSRRMGIKIWPIEGDNRQIDEGMIGNGRSSSCFCISPGSIDCIRFHVKMSRIKLICELGPAFASLGFDDMGEEVSKLWSQDEQMKFDELVRENPISEGKSFLQPALEYFSKKSRQEIISFYYNVFFVRWMSLRTRMGSETVSSDDENMESEGASSDENVGSE</sequence>
<evidence type="ECO:0000256" key="2">
    <source>
        <dbReference type="SAM" id="MobiDB-lite"/>
    </source>
</evidence>